<comment type="caution">
    <text evidence="2">The sequence shown here is derived from an EMBL/GenBank/DDBJ whole genome shotgun (WGS) entry which is preliminary data.</text>
</comment>
<keyword evidence="1" id="KW-0472">Membrane</keyword>
<gene>
    <name evidence="2" type="ORF">DENIS_4540</name>
</gene>
<name>A0A401G2R6_9BACT</name>
<dbReference type="OrthoDB" id="369729at2"/>
<dbReference type="Proteomes" id="UP000288096">
    <property type="component" value="Unassembled WGS sequence"/>
</dbReference>
<accession>A0A401G2R6</accession>
<feature type="transmembrane region" description="Helical" evidence="1">
    <location>
        <begin position="15"/>
        <end position="36"/>
    </location>
</feature>
<dbReference type="EMBL" id="BEXT01000001">
    <property type="protein sequence ID" value="GBC63542.1"/>
    <property type="molecule type" value="Genomic_DNA"/>
</dbReference>
<evidence type="ECO:0000256" key="1">
    <source>
        <dbReference type="SAM" id="Phobius"/>
    </source>
</evidence>
<reference evidence="3" key="1">
    <citation type="submission" date="2017-11" db="EMBL/GenBank/DDBJ databases">
        <authorList>
            <person name="Watanabe M."/>
            <person name="Kojima H."/>
        </authorList>
    </citation>
    <scope>NUCLEOTIDE SEQUENCE [LARGE SCALE GENOMIC DNA]</scope>
    <source>
        <strain evidence="3">Tokyo 01</strain>
    </source>
</reference>
<protein>
    <recommendedName>
        <fullName evidence="4">FecR protein domain-containing protein</fullName>
    </recommendedName>
</protein>
<dbReference type="PANTHER" id="PTHR38731:SF1">
    <property type="entry name" value="FECR PROTEIN DOMAIN-CONTAINING PROTEIN"/>
    <property type="match status" value="1"/>
</dbReference>
<dbReference type="AlphaFoldDB" id="A0A401G2R6"/>
<evidence type="ECO:0000313" key="3">
    <source>
        <dbReference type="Proteomes" id="UP000288096"/>
    </source>
</evidence>
<organism evidence="2 3">
    <name type="scientific">Desulfonema ishimotonii</name>
    <dbReference type="NCBI Taxonomy" id="45657"/>
    <lineage>
        <taxon>Bacteria</taxon>
        <taxon>Pseudomonadati</taxon>
        <taxon>Thermodesulfobacteriota</taxon>
        <taxon>Desulfobacteria</taxon>
        <taxon>Desulfobacterales</taxon>
        <taxon>Desulfococcaceae</taxon>
        <taxon>Desulfonema</taxon>
    </lineage>
</organism>
<keyword evidence="3" id="KW-1185">Reference proteome</keyword>
<dbReference type="PANTHER" id="PTHR38731">
    <property type="entry name" value="LIPL45-RELATED LIPOPROTEIN-RELATED"/>
    <property type="match status" value="1"/>
</dbReference>
<keyword evidence="1" id="KW-0812">Transmembrane</keyword>
<sequence>MKENALSRRAFMRNVLGYGALVTAGIPVIPCLCAAMGRRDYPQGMQTVVGDVRINGMPVAVGAPVRSGDVVTTGPPPAHAIFVMGRDAFLIRENTRIEVETLSDTAENKVAHVLRIVRGKMLSVFGKGNKYIVTPTAVAGIRGTGMYTEADPGITYICTCYGTTEIEARAVPGLKKRFRARHHEHPIYIYGAGNGDRVMIPAPMKNHRDSELILLASLVGRVPPFARKSPRTGNKY</sequence>
<keyword evidence="1" id="KW-1133">Transmembrane helix</keyword>
<dbReference type="RefSeq" id="WP_124330597.1">
    <property type="nucleotide sequence ID" value="NZ_BEXT01000001.1"/>
</dbReference>
<evidence type="ECO:0008006" key="4">
    <source>
        <dbReference type="Google" id="ProtNLM"/>
    </source>
</evidence>
<proteinExistence type="predicted"/>
<evidence type="ECO:0000313" key="2">
    <source>
        <dbReference type="EMBL" id="GBC63542.1"/>
    </source>
</evidence>
<reference evidence="3" key="2">
    <citation type="submission" date="2019-01" db="EMBL/GenBank/DDBJ databases">
        <title>Genome sequence of Desulfonema ishimotonii strain Tokyo 01.</title>
        <authorList>
            <person name="Fukui M."/>
        </authorList>
    </citation>
    <scope>NUCLEOTIDE SEQUENCE [LARGE SCALE GENOMIC DNA]</scope>
    <source>
        <strain evidence="3">Tokyo 01</strain>
    </source>
</reference>